<keyword evidence="3" id="KW-1185">Reference proteome</keyword>
<protein>
    <recommendedName>
        <fullName evidence="1">N-acetyltransferase domain-containing protein</fullName>
    </recommendedName>
</protein>
<evidence type="ECO:0000313" key="2">
    <source>
        <dbReference type="EMBL" id="MBF9069197.1"/>
    </source>
</evidence>
<proteinExistence type="predicted"/>
<comment type="caution">
    <text evidence="2">The sequence shown here is derived from an EMBL/GenBank/DDBJ whole genome shotgun (WGS) entry which is preliminary data.</text>
</comment>
<accession>A0A931FBZ7</accession>
<evidence type="ECO:0000313" key="3">
    <source>
        <dbReference type="Proteomes" id="UP000657385"/>
    </source>
</evidence>
<reference evidence="2" key="1">
    <citation type="submission" date="2020-11" db="EMBL/GenBank/DDBJ databases">
        <title>Isolation and identification of active actinomycetes.</title>
        <authorList>
            <person name="Yu B."/>
        </authorList>
    </citation>
    <scope>NUCLEOTIDE SEQUENCE</scope>
    <source>
        <strain evidence="2">NEAU-YB345</strain>
    </source>
</reference>
<organism evidence="2 3">
    <name type="scientific">Streptacidiphilus fuscans</name>
    <dbReference type="NCBI Taxonomy" id="2789292"/>
    <lineage>
        <taxon>Bacteria</taxon>
        <taxon>Bacillati</taxon>
        <taxon>Actinomycetota</taxon>
        <taxon>Actinomycetes</taxon>
        <taxon>Kitasatosporales</taxon>
        <taxon>Streptomycetaceae</taxon>
        <taxon>Streptacidiphilus</taxon>
    </lineage>
</organism>
<dbReference type="InterPro" id="IPR000182">
    <property type="entry name" value="GNAT_dom"/>
</dbReference>
<dbReference type="SUPFAM" id="SSF55729">
    <property type="entry name" value="Acyl-CoA N-acyltransferases (Nat)"/>
    <property type="match status" value="1"/>
</dbReference>
<dbReference type="GO" id="GO:0016747">
    <property type="term" value="F:acyltransferase activity, transferring groups other than amino-acyl groups"/>
    <property type="evidence" value="ECO:0007669"/>
    <property type="project" value="InterPro"/>
</dbReference>
<dbReference type="EMBL" id="JADPRT010000005">
    <property type="protein sequence ID" value="MBF9069197.1"/>
    <property type="molecule type" value="Genomic_DNA"/>
</dbReference>
<dbReference type="AlphaFoldDB" id="A0A931FBZ7"/>
<dbReference type="InterPro" id="IPR016181">
    <property type="entry name" value="Acyl_CoA_acyltransferase"/>
</dbReference>
<sequence>MAVRKDATLRPRIMLIWVADSYRRHGVGATLVQALADDFGCRIADVSWSNPISGGGRRRLARRVSPEGVWVS</sequence>
<evidence type="ECO:0000259" key="1">
    <source>
        <dbReference type="Pfam" id="PF00583"/>
    </source>
</evidence>
<gene>
    <name evidence="2" type="ORF">I2501_14320</name>
</gene>
<name>A0A931FBZ7_9ACTN</name>
<dbReference type="RefSeq" id="WP_196194357.1">
    <property type="nucleotide sequence ID" value="NZ_JADPRT010000005.1"/>
</dbReference>
<feature type="domain" description="N-acetyltransferase" evidence="1">
    <location>
        <begin position="13"/>
        <end position="39"/>
    </location>
</feature>
<dbReference type="Pfam" id="PF00583">
    <property type="entry name" value="Acetyltransf_1"/>
    <property type="match status" value="1"/>
</dbReference>
<dbReference type="Proteomes" id="UP000657385">
    <property type="component" value="Unassembled WGS sequence"/>
</dbReference>